<reference evidence="3 4" key="1">
    <citation type="journal article" date="2018" name="PLoS Genet.">
        <title>Repeat elements organise 3D genome structure and mediate transcription in the filamentous fungus Epichloe festucae.</title>
        <authorList>
            <person name="Winter D.J."/>
            <person name="Ganley A.R.D."/>
            <person name="Young C.A."/>
            <person name="Liachko I."/>
            <person name="Schardl C.L."/>
            <person name="Dupont P.Y."/>
            <person name="Berry D."/>
            <person name="Ram A."/>
            <person name="Scott B."/>
            <person name="Cox M.P."/>
        </authorList>
    </citation>
    <scope>NUCLEOTIDE SEQUENCE [LARGE SCALE GENOMIC DNA]</scope>
    <source>
        <strain evidence="3 4">Fl1</strain>
    </source>
</reference>
<feature type="region of interest" description="Disordered" evidence="1">
    <location>
        <begin position="105"/>
        <end position="203"/>
    </location>
</feature>
<dbReference type="PROSITE" id="PS51257">
    <property type="entry name" value="PROKAR_LIPOPROTEIN"/>
    <property type="match status" value="1"/>
</dbReference>
<feature type="signal peptide" evidence="2">
    <location>
        <begin position="1"/>
        <end position="21"/>
    </location>
</feature>
<evidence type="ECO:0000313" key="3">
    <source>
        <dbReference type="EMBL" id="QPH16275.1"/>
    </source>
</evidence>
<feature type="compositionally biased region" description="Basic and acidic residues" evidence="1">
    <location>
        <begin position="714"/>
        <end position="723"/>
    </location>
</feature>
<feature type="region of interest" description="Disordered" evidence="1">
    <location>
        <begin position="713"/>
        <end position="736"/>
    </location>
</feature>
<feature type="compositionally biased region" description="Low complexity" evidence="1">
    <location>
        <begin position="180"/>
        <end position="203"/>
    </location>
</feature>
<keyword evidence="4" id="KW-1185">Reference proteome</keyword>
<evidence type="ECO:0000313" key="4">
    <source>
        <dbReference type="Proteomes" id="UP000594364"/>
    </source>
</evidence>
<name>A0A7U3Q1B3_EPIFF</name>
<evidence type="ECO:0000256" key="2">
    <source>
        <dbReference type="SAM" id="SignalP"/>
    </source>
</evidence>
<gene>
    <name evidence="3" type="ORF">C2857_000880</name>
</gene>
<sequence>MIVRKAALLCAGLLACSPCAAVVDADGPLSDKRHLLRGRRFASNVSSEAFTTTSTSTSSSSQTPASTLPSSSISSSSSALSFTSPSSVAGLTTDIIVPSTTVISSTAAHDGSPSQDTPIPPFTSTFSTLPSQQGPLSTSTVPSSSYSTPDGPISSTESRGEASSSSYGPPITNNTLGSNTFRTSTRCPRPTTTTTGTGGTSRKLLTRCTRPPPTSTVTLDCPVDGRPCYVAYSPKKAYGRQCSAAGVTAVPTVTVTKHCTPFANEWQPVIVYSIVHTSTVTFLGNLSAYTAPYPAIKPPEYCLPNARHLNSTSAKGSCSPPCTTTNAAPTLGLIRQSSLPAGRKIITFVTTDKNPAVVFAWGQPSSSFEAATDPYPDAFTHEPAGAAAGTAEPAETAGPIGIGHATTTTTTTTTHPPNGPATTTPNADYSARPPPPTFRVTARGNQVVINGRAFPVGPGLTTVVAVDGGHFTIYPLSVVGEGAVIPKPPPAPEGWSVPTPVRAVVGGLDVSLSGTQIVIGGETLPTMPMYGTKTVVIRGQSVTISWDKITVGTDVFAFTPSQPAPESNVVVAGGEMLTAIGKNVVVLRGTYMTYGPGVPTRTEYVGGGDGVVIGPSGVLVHGIVMGGPAARDNDTHLEIVGGATITEIGPNVALINGRAFTVGPGSPLETTDIAGQLFTLGPQGLVDSSLNLSYPFGEAVITTIVPTGTWLSDFPRETNRTSDEDSLASPNPPSSMSRGGMALCIAIGVLLLT</sequence>
<dbReference type="AlphaFoldDB" id="A0A7U3Q1B3"/>
<feature type="chain" id="PRO_5034463732" evidence="2">
    <location>
        <begin position="22"/>
        <end position="753"/>
    </location>
</feature>
<feature type="region of interest" description="Disordered" evidence="1">
    <location>
        <begin position="377"/>
        <end position="434"/>
    </location>
</feature>
<organism evidence="3 4">
    <name type="scientific">Epichloe festucae (strain Fl1)</name>
    <dbReference type="NCBI Taxonomy" id="877507"/>
    <lineage>
        <taxon>Eukaryota</taxon>
        <taxon>Fungi</taxon>
        <taxon>Dikarya</taxon>
        <taxon>Ascomycota</taxon>
        <taxon>Pezizomycotina</taxon>
        <taxon>Sordariomycetes</taxon>
        <taxon>Hypocreomycetidae</taxon>
        <taxon>Hypocreales</taxon>
        <taxon>Clavicipitaceae</taxon>
        <taxon>Epichloe</taxon>
    </lineage>
</organism>
<feature type="compositionally biased region" description="Low complexity" evidence="1">
    <location>
        <begin position="382"/>
        <end position="427"/>
    </location>
</feature>
<accession>A0A7U3Q1B3</accession>
<keyword evidence="2" id="KW-0732">Signal</keyword>
<dbReference type="EMBL" id="CP031390">
    <property type="protein sequence ID" value="QPH16275.1"/>
    <property type="molecule type" value="Genomic_DNA"/>
</dbReference>
<evidence type="ECO:0000256" key="1">
    <source>
        <dbReference type="SAM" id="MobiDB-lite"/>
    </source>
</evidence>
<dbReference type="Proteomes" id="UP000594364">
    <property type="component" value="Chromosome 6"/>
</dbReference>
<dbReference type="OrthoDB" id="5420777at2759"/>
<feature type="compositionally biased region" description="Low complexity" evidence="1">
    <location>
        <begin position="122"/>
        <end position="166"/>
    </location>
</feature>
<feature type="compositionally biased region" description="Polar residues" evidence="1">
    <location>
        <begin position="105"/>
        <end position="116"/>
    </location>
</feature>
<proteinExistence type="predicted"/>
<feature type="region of interest" description="Disordered" evidence="1">
    <location>
        <begin position="52"/>
        <end position="79"/>
    </location>
</feature>
<protein>
    <submittedName>
        <fullName evidence="3">Uncharacterized protein</fullName>
    </submittedName>
</protein>